<evidence type="ECO:0000256" key="1">
    <source>
        <dbReference type="ARBA" id="ARBA00002324"/>
    </source>
</evidence>
<protein>
    <recommendedName>
        <fullName evidence="11">Probable nicotinate-nucleotide adenylyltransferase</fullName>
        <ecNumber evidence="11">2.7.7.18</ecNumber>
    </recommendedName>
    <alternativeName>
        <fullName evidence="11">Deamido-NAD(+) diphosphorylase</fullName>
    </alternativeName>
    <alternativeName>
        <fullName evidence="11">Deamido-NAD(+) pyrophosphorylase</fullName>
    </alternativeName>
    <alternativeName>
        <fullName evidence="11">Nicotinate mononucleotide adenylyltransferase</fullName>
        <shortName evidence="11">NaMN adenylyltransferase</shortName>
    </alternativeName>
</protein>
<keyword evidence="7 11" id="KW-0547">Nucleotide-binding</keyword>
<comment type="caution">
    <text evidence="13">The sequence shown here is derived from an EMBL/GenBank/DDBJ whole genome shotgun (WGS) entry which is preliminary data.</text>
</comment>
<name>A0A5C5UXX9_9BACT</name>
<keyword evidence="14" id="KW-1185">Reference proteome</keyword>
<dbReference type="GO" id="GO:0009435">
    <property type="term" value="P:NAD+ biosynthetic process"/>
    <property type="evidence" value="ECO:0007669"/>
    <property type="project" value="UniProtKB-UniRule"/>
</dbReference>
<keyword evidence="6 11" id="KW-0548">Nucleotidyltransferase</keyword>
<accession>A0A5C5UXX9</accession>
<dbReference type="CDD" id="cd02165">
    <property type="entry name" value="NMNAT"/>
    <property type="match status" value="1"/>
</dbReference>
<dbReference type="Gene3D" id="3.40.50.620">
    <property type="entry name" value="HUPs"/>
    <property type="match status" value="1"/>
</dbReference>
<sequence>MHHGHLALARACRDAAGLDEVWLVPAAVQPHKPHGPVASNEDRLTMLRLATDADPTLRVSDLEIARGGVSYTVDTLRAVHADRPDAELYLLMGADTLADLAKWREPEAIRQLASLLVVHRPGEPLPDGEGFTVVEMPLSDLSSSEIRRRVAAGESIDGMTPEQVVSYIADRGLYR</sequence>
<feature type="domain" description="Cytidyltransferase-like" evidence="12">
    <location>
        <begin position="2"/>
        <end position="149"/>
    </location>
</feature>
<evidence type="ECO:0000313" key="14">
    <source>
        <dbReference type="Proteomes" id="UP000316714"/>
    </source>
</evidence>
<evidence type="ECO:0000256" key="4">
    <source>
        <dbReference type="ARBA" id="ARBA00022642"/>
    </source>
</evidence>
<keyword evidence="4 11" id="KW-0662">Pyridine nucleotide biosynthesis</keyword>
<evidence type="ECO:0000256" key="3">
    <source>
        <dbReference type="ARBA" id="ARBA00009014"/>
    </source>
</evidence>
<comment type="similarity">
    <text evidence="3 11">Belongs to the NadD family.</text>
</comment>
<evidence type="ECO:0000256" key="8">
    <source>
        <dbReference type="ARBA" id="ARBA00022840"/>
    </source>
</evidence>
<evidence type="ECO:0000256" key="6">
    <source>
        <dbReference type="ARBA" id="ARBA00022695"/>
    </source>
</evidence>
<dbReference type="InterPro" id="IPR004821">
    <property type="entry name" value="Cyt_trans-like"/>
</dbReference>
<evidence type="ECO:0000256" key="5">
    <source>
        <dbReference type="ARBA" id="ARBA00022679"/>
    </source>
</evidence>
<comment type="pathway">
    <text evidence="2 11">Cofactor biosynthesis; NAD(+) biosynthesis; deamido-NAD(+) from nicotinate D-ribonucleotide: step 1/1.</text>
</comment>
<dbReference type="Pfam" id="PF01467">
    <property type="entry name" value="CTP_transf_like"/>
    <property type="match status" value="1"/>
</dbReference>
<keyword evidence="8 11" id="KW-0067">ATP-binding</keyword>
<comment type="catalytic activity">
    <reaction evidence="10 11">
        <text>nicotinate beta-D-ribonucleotide + ATP + H(+) = deamido-NAD(+) + diphosphate</text>
        <dbReference type="Rhea" id="RHEA:22860"/>
        <dbReference type="ChEBI" id="CHEBI:15378"/>
        <dbReference type="ChEBI" id="CHEBI:30616"/>
        <dbReference type="ChEBI" id="CHEBI:33019"/>
        <dbReference type="ChEBI" id="CHEBI:57502"/>
        <dbReference type="ChEBI" id="CHEBI:58437"/>
        <dbReference type="EC" id="2.7.7.18"/>
    </reaction>
</comment>
<evidence type="ECO:0000256" key="10">
    <source>
        <dbReference type="ARBA" id="ARBA00048721"/>
    </source>
</evidence>
<dbReference type="Proteomes" id="UP000316714">
    <property type="component" value="Unassembled WGS sequence"/>
</dbReference>
<dbReference type="GO" id="GO:0005524">
    <property type="term" value="F:ATP binding"/>
    <property type="evidence" value="ECO:0007669"/>
    <property type="project" value="UniProtKB-KW"/>
</dbReference>
<dbReference type="InterPro" id="IPR014729">
    <property type="entry name" value="Rossmann-like_a/b/a_fold"/>
</dbReference>
<dbReference type="NCBIfam" id="TIGR00482">
    <property type="entry name" value="nicotinate (nicotinamide) nucleotide adenylyltransferase"/>
    <property type="match status" value="1"/>
</dbReference>
<dbReference type="PANTHER" id="PTHR39321">
    <property type="entry name" value="NICOTINATE-NUCLEOTIDE ADENYLYLTRANSFERASE-RELATED"/>
    <property type="match status" value="1"/>
</dbReference>
<dbReference type="NCBIfam" id="NF000840">
    <property type="entry name" value="PRK00071.1-3"/>
    <property type="match status" value="1"/>
</dbReference>
<evidence type="ECO:0000256" key="2">
    <source>
        <dbReference type="ARBA" id="ARBA00005019"/>
    </source>
</evidence>
<dbReference type="AlphaFoldDB" id="A0A5C5UXX9"/>
<dbReference type="EC" id="2.7.7.18" evidence="11"/>
<gene>
    <name evidence="11 13" type="primary">nadD</name>
    <name evidence="13" type="ORF">KOR34_43920</name>
</gene>
<proteinExistence type="inferred from homology"/>
<dbReference type="HAMAP" id="MF_00244">
    <property type="entry name" value="NaMN_adenylyltr"/>
    <property type="match status" value="1"/>
</dbReference>
<evidence type="ECO:0000256" key="9">
    <source>
        <dbReference type="ARBA" id="ARBA00023027"/>
    </source>
</evidence>
<evidence type="ECO:0000313" key="13">
    <source>
        <dbReference type="EMBL" id="TWT31018.1"/>
    </source>
</evidence>
<keyword evidence="5 11" id="KW-0808">Transferase</keyword>
<keyword evidence="9 11" id="KW-0520">NAD</keyword>
<comment type="function">
    <text evidence="1 11">Catalyzes the reversible adenylation of nicotinate mononucleotide (NaMN) to nicotinic acid adenine dinucleotide (NaAD).</text>
</comment>
<evidence type="ECO:0000256" key="11">
    <source>
        <dbReference type="HAMAP-Rule" id="MF_00244"/>
    </source>
</evidence>
<organism evidence="13 14">
    <name type="scientific">Posidoniimonas corsicana</name>
    <dbReference type="NCBI Taxonomy" id="1938618"/>
    <lineage>
        <taxon>Bacteria</taxon>
        <taxon>Pseudomonadati</taxon>
        <taxon>Planctomycetota</taxon>
        <taxon>Planctomycetia</taxon>
        <taxon>Pirellulales</taxon>
        <taxon>Lacipirellulaceae</taxon>
        <taxon>Posidoniimonas</taxon>
    </lineage>
</organism>
<dbReference type="InterPro" id="IPR005248">
    <property type="entry name" value="NadD/NMNAT"/>
</dbReference>
<dbReference type="GO" id="GO:0004515">
    <property type="term" value="F:nicotinate-nucleotide adenylyltransferase activity"/>
    <property type="evidence" value="ECO:0007669"/>
    <property type="project" value="UniProtKB-UniRule"/>
</dbReference>
<evidence type="ECO:0000259" key="12">
    <source>
        <dbReference type="Pfam" id="PF01467"/>
    </source>
</evidence>
<dbReference type="UniPathway" id="UPA00253">
    <property type="reaction ID" value="UER00332"/>
</dbReference>
<dbReference type="SUPFAM" id="SSF52374">
    <property type="entry name" value="Nucleotidylyl transferase"/>
    <property type="match status" value="1"/>
</dbReference>
<reference evidence="13 14" key="1">
    <citation type="submission" date="2019-02" db="EMBL/GenBank/DDBJ databases">
        <title>Deep-cultivation of Planctomycetes and their phenomic and genomic characterization uncovers novel biology.</title>
        <authorList>
            <person name="Wiegand S."/>
            <person name="Jogler M."/>
            <person name="Boedeker C."/>
            <person name="Pinto D."/>
            <person name="Vollmers J."/>
            <person name="Rivas-Marin E."/>
            <person name="Kohn T."/>
            <person name="Peeters S.H."/>
            <person name="Heuer A."/>
            <person name="Rast P."/>
            <person name="Oberbeckmann S."/>
            <person name="Bunk B."/>
            <person name="Jeske O."/>
            <person name="Meyerdierks A."/>
            <person name="Storesund J.E."/>
            <person name="Kallscheuer N."/>
            <person name="Luecker S."/>
            <person name="Lage O.M."/>
            <person name="Pohl T."/>
            <person name="Merkel B.J."/>
            <person name="Hornburger P."/>
            <person name="Mueller R.-W."/>
            <person name="Bruemmer F."/>
            <person name="Labrenz M."/>
            <person name="Spormann A.M."/>
            <person name="Op Den Camp H."/>
            <person name="Overmann J."/>
            <person name="Amann R."/>
            <person name="Jetten M.S.M."/>
            <person name="Mascher T."/>
            <person name="Medema M.H."/>
            <person name="Devos D.P."/>
            <person name="Kaster A.-K."/>
            <person name="Ovreas L."/>
            <person name="Rohde M."/>
            <person name="Galperin M.Y."/>
            <person name="Jogler C."/>
        </authorList>
    </citation>
    <scope>NUCLEOTIDE SEQUENCE [LARGE SCALE GENOMIC DNA]</scope>
    <source>
        <strain evidence="13 14">KOR34</strain>
    </source>
</reference>
<dbReference type="EMBL" id="SIHJ01000004">
    <property type="protein sequence ID" value="TWT31018.1"/>
    <property type="molecule type" value="Genomic_DNA"/>
</dbReference>
<evidence type="ECO:0000256" key="7">
    <source>
        <dbReference type="ARBA" id="ARBA00022741"/>
    </source>
</evidence>
<dbReference type="PANTHER" id="PTHR39321:SF3">
    <property type="entry name" value="PHOSPHOPANTETHEINE ADENYLYLTRANSFERASE"/>
    <property type="match status" value="1"/>
</dbReference>